<feature type="domain" description="DUF7730" evidence="1">
    <location>
        <begin position="1"/>
        <end position="153"/>
    </location>
</feature>
<evidence type="ECO:0000313" key="2">
    <source>
        <dbReference type="EMBL" id="KAF2029262.1"/>
    </source>
</evidence>
<protein>
    <recommendedName>
        <fullName evidence="1">DUF7730 domain-containing protein</fullName>
    </recommendedName>
</protein>
<name>A0A9P4H841_9PLEO</name>
<dbReference type="OrthoDB" id="4757095at2759"/>
<proteinExistence type="predicted"/>
<dbReference type="InterPro" id="IPR056632">
    <property type="entry name" value="DUF7730"/>
</dbReference>
<keyword evidence="3" id="KW-1185">Reference proteome</keyword>
<feature type="non-terminal residue" evidence="2">
    <location>
        <position position="1"/>
    </location>
</feature>
<dbReference type="EMBL" id="ML978203">
    <property type="protein sequence ID" value="KAF2029262.1"/>
    <property type="molecule type" value="Genomic_DNA"/>
</dbReference>
<reference evidence="2" key="1">
    <citation type="journal article" date="2020" name="Stud. Mycol.">
        <title>101 Dothideomycetes genomes: a test case for predicting lifestyles and emergence of pathogens.</title>
        <authorList>
            <person name="Haridas S."/>
            <person name="Albert R."/>
            <person name="Binder M."/>
            <person name="Bloem J."/>
            <person name="Labutti K."/>
            <person name="Salamov A."/>
            <person name="Andreopoulos B."/>
            <person name="Baker S."/>
            <person name="Barry K."/>
            <person name="Bills G."/>
            <person name="Bluhm B."/>
            <person name="Cannon C."/>
            <person name="Castanera R."/>
            <person name="Culley D."/>
            <person name="Daum C."/>
            <person name="Ezra D."/>
            <person name="Gonzalez J."/>
            <person name="Henrissat B."/>
            <person name="Kuo A."/>
            <person name="Liang C."/>
            <person name="Lipzen A."/>
            <person name="Lutzoni F."/>
            <person name="Magnuson J."/>
            <person name="Mondo S."/>
            <person name="Nolan M."/>
            <person name="Ohm R."/>
            <person name="Pangilinan J."/>
            <person name="Park H.-J."/>
            <person name="Ramirez L."/>
            <person name="Alfaro M."/>
            <person name="Sun H."/>
            <person name="Tritt A."/>
            <person name="Yoshinaga Y."/>
            <person name="Zwiers L.-H."/>
            <person name="Turgeon B."/>
            <person name="Goodwin S."/>
            <person name="Spatafora J."/>
            <person name="Crous P."/>
            <person name="Grigoriev I."/>
        </authorList>
    </citation>
    <scope>NUCLEOTIDE SEQUENCE</scope>
    <source>
        <strain evidence="2">CBS 110217</strain>
    </source>
</reference>
<sequence length="165" mass="19258">YSEAIEYLYSANRFCLSTYGEDVSTLHYLSWAFLPQRVAQIRDLRIWWKLDEASFELTSISSIDYMTAARRAWCENWDALSRLTGLRRLRVDLHSQFRPGDGFYESYWKDTGEHLSEAIKSVTIPQDFVVILPNRTCNIDIDLGDSKCVLKLPEDPRHTTMPRLT</sequence>
<comment type="caution">
    <text evidence="2">The sequence shown here is derived from an EMBL/GenBank/DDBJ whole genome shotgun (WGS) entry which is preliminary data.</text>
</comment>
<organism evidence="2 3">
    <name type="scientific">Setomelanomma holmii</name>
    <dbReference type="NCBI Taxonomy" id="210430"/>
    <lineage>
        <taxon>Eukaryota</taxon>
        <taxon>Fungi</taxon>
        <taxon>Dikarya</taxon>
        <taxon>Ascomycota</taxon>
        <taxon>Pezizomycotina</taxon>
        <taxon>Dothideomycetes</taxon>
        <taxon>Pleosporomycetidae</taxon>
        <taxon>Pleosporales</taxon>
        <taxon>Pleosporineae</taxon>
        <taxon>Phaeosphaeriaceae</taxon>
        <taxon>Setomelanomma</taxon>
    </lineage>
</organism>
<dbReference type="PANTHER" id="PTHR38790:SF9">
    <property type="entry name" value="F-BOX DOMAIN-CONTAINING PROTEIN"/>
    <property type="match status" value="1"/>
</dbReference>
<evidence type="ECO:0000313" key="3">
    <source>
        <dbReference type="Proteomes" id="UP000799777"/>
    </source>
</evidence>
<dbReference type="AlphaFoldDB" id="A0A9P4H841"/>
<gene>
    <name evidence="2" type="ORF">EK21DRAFT_68098</name>
</gene>
<dbReference type="Proteomes" id="UP000799777">
    <property type="component" value="Unassembled WGS sequence"/>
</dbReference>
<dbReference type="Pfam" id="PF24864">
    <property type="entry name" value="DUF7730"/>
    <property type="match status" value="1"/>
</dbReference>
<dbReference type="PANTHER" id="PTHR38790">
    <property type="entry name" value="2EXR DOMAIN-CONTAINING PROTEIN-RELATED"/>
    <property type="match status" value="1"/>
</dbReference>
<accession>A0A9P4H841</accession>
<evidence type="ECO:0000259" key="1">
    <source>
        <dbReference type="Pfam" id="PF24864"/>
    </source>
</evidence>